<gene>
    <name evidence="3" type="ORF">QYF61_007389</name>
</gene>
<dbReference type="AlphaFoldDB" id="A0AAN7N8M7"/>
<evidence type="ECO:0000256" key="2">
    <source>
        <dbReference type="SAM" id="Phobius"/>
    </source>
</evidence>
<dbReference type="InterPro" id="IPR036397">
    <property type="entry name" value="RNaseH_sf"/>
</dbReference>
<name>A0AAN7N8M7_MYCAM</name>
<dbReference type="GO" id="GO:0003676">
    <property type="term" value="F:nucleic acid binding"/>
    <property type="evidence" value="ECO:0007669"/>
    <property type="project" value="InterPro"/>
</dbReference>
<dbReference type="Proteomes" id="UP001333110">
    <property type="component" value="Unassembled WGS sequence"/>
</dbReference>
<dbReference type="SUPFAM" id="SSF53098">
    <property type="entry name" value="Ribonuclease H-like"/>
    <property type="match status" value="1"/>
</dbReference>
<dbReference type="InterPro" id="IPR012337">
    <property type="entry name" value="RNaseH-like_sf"/>
</dbReference>
<evidence type="ECO:0000256" key="1">
    <source>
        <dbReference type="SAM" id="Coils"/>
    </source>
</evidence>
<feature type="coiled-coil region" evidence="1">
    <location>
        <begin position="330"/>
        <end position="357"/>
    </location>
</feature>
<proteinExistence type="predicted"/>
<dbReference type="Gene3D" id="3.30.420.10">
    <property type="entry name" value="Ribonuclease H-like superfamily/Ribonuclease H"/>
    <property type="match status" value="1"/>
</dbReference>
<sequence length="378" mass="42049">MVANALLRWLQQWKQNNWQRRGKPLWAAALWQDIAAWVENLVVKVHHVDAHVPKVQIHLSHFNLSSLIHLLVVLMFLSGPTLGYMSIYVIPFVPHVGRQKGLWWFSPSRQLSTTQLLAHSPLSTNQLMDGNQGVSVGAILPPVHRCGSNWHLLFFDPQQPHNRRVLRETRQGATDTDTGWFPGSAAVPIAGAGVNAATVAEVGVAIVAVAEEVGVAALNKPSDLSCSSQALPSRPFTILVALLWTHSNSLTSFLYCGTQNCTQYSRRNLAMVFTRQKAMPSVLARVDVATQMELPQKHAATQVSGCRECQGLSLFMDGSSEDSCVRCDQVDDLLCMVAELQEEVERLRSIREAEKEIDWWCHALPPRDRNRSSSSSHQ</sequence>
<dbReference type="EMBL" id="JAUNZN010000018">
    <property type="protein sequence ID" value="KAK4810652.1"/>
    <property type="molecule type" value="Genomic_DNA"/>
</dbReference>
<accession>A0AAN7N8M7</accession>
<organism evidence="3 4">
    <name type="scientific">Mycteria americana</name>
    <name type="common">Wood stork</name>
    <dbReference type="NCBI Taxonomy" id="33587"/>
    <lineage>
        <taxon>Eukaryota</taxon>
        <taxon>Metazoa</taxon>
        <taxon>Chordata</taxon>
        <taxon>Craniata</taxon>
        <taxon>Vertebrata</taxon>
        <taxon>Euteleostomi</taxon>
        <taxon>Archelosauria</taxon>
        <taxon>Archosauria</taxon>
        <taxon>Dinosauria</taxon>
        <taxon>Saurischia</taxon>
        <taxon>Theropoda</taxon>
        <taxon>Coelurosauria</taxon>
        <taxon>Aves</taxon>
        <taxon>Neognathae</taxon>
        <taxon>Neoaves</taxon>
        <taxon>Aequornithes</taxon>
        <taxon>Ciconiiformes</taxon>
        <taxon>Ciconiidae</taxon>
        <taxon>Mycteria</taxon>
    </lineage>
</organism>
<protein>
    <submittedName>
        <fullName evidence="3">Uncharacterized protein</fullName>
    </submittedName>
</protein>
<comment type="caution">
    <text evidence="3">The sequence shown here is derived from an EMBL/GenBank/DDBJ whole genome shotgun (WGS) entry which is preliminary data.</text>
</comment>
<keyword evidence="2" id="KW-1133">Transmembrane helix</keyword>
<evidence type="ECO:0000313" key="3">
    <source>
        <dbReference type="EMBL" id="KAK4810652.1"/>
    </source>
</evidence>
<keyword evidence="1" id="KW-0175">Coiled coil</keyword>
<evidence type="ECO:0000313" key="4">
    <source>
        <dbReference type="Proteomes" id="UP001333110"/>
    </source>
</evidence>
<reference evidence="3 4" key="1">
    <citation type="journal article" date="2023" name="J. Hered.">
        <title>Chromosome-level genome of the wood stork (Mycteria americana) provides insight into avian chromosome evolution.</title>
        <authorList>
            <person name="Flamio R. Jr."/>
            <person name="Ramstad K.M."/>
        </authorList>
    </citation>
    <scope>NUCLEOTIDE SEQUENCE [LARGE SCALE GENOMIC DNA]</scope>
    <source>
        <strain evidence="3">JAX WOST 10</strain>
    </source>
</reference>
<keyword evidence="2" id="KW-0812">Transmembrane</keyword>
<keyword evidence="2" id="KW-0472">Membrane</keyword>
<feature type="transmembrane region" description="Helical" evidence="2">
    <location>
        <begin position="67"/>
        <end position="90"/>
    </location>
</feature>
<keyword evidence="4" id="KW-1185">Reference proteome</keyword>